<keyword evidence="4" id="KW-1185">Reference proteome</keyword>
<sequence>MSSTPSRSARKKSAELSPTEAARLKPKPLKVRKGKDQTSDPYPPQVLHPWEHAVSLYSHDAFPMALTEFERMLEVYEPATAVSELWANVGIISARLGENTKALKALTHALKLAPECSIYWFLAGICACNLGQYRRAKALFECCEHSFPDGAKRVDYKLTGLDFVLLRDDVFNYVRNAFELQHAEKHGLPLPKVKIKSIKSLLRGQIFKP</sequence>
<proteinExistence type="predicted"/>
<gene>
    <name evidence="3" type="ORF">EJ06DRAFT_571979</name>
</gene>
<evidence type="ECO:0000313" key="4">
    <source>
        <dbReference type="Proteomes" id="UP000799640"/>
    </source>
</evidence>
<dbReference type="AlphaFoldDB" id="A0A6G1I5S4"/>
<evidence type="ECO:0000256" key="1">
    <source>
        <dbReference type="PROSITE-ProRule" id="PRU00339"/>
    </source>
</evidence>
<reference evidence="3" key="1">
    <citation type="journal article" date="2020" name="Stud. Mycol.">
        <title>101 Dothideomycetes genomes: a test case for predicting lifestyles and emergence of pathogens.</title>
        <authorList>
            <person name="Haridas S."/>
            <person name="Albert R."/>
            <person name="Binder M."/>
            <person name="Bloem J."/>
            <person name="Labutti K."/>
            <person name="Salamov A."/>
            <person name="Andreopoulos B."/>
            <person name="Baker S."/>
            <person name="Barry K."/>
            <person name="Bills G."/>
            <person name="Bluhm B."/>
            <person name="Cannon C."/>
            <person name="Castanera R."/>
            <person name="Culley D."/>
            <person name="Daum C."/>
            <person name="Ezra D."/>
            <person name="Gonzalez J."/>
            <person name="Henrissat B."/>
            <person name="Kuo A."/>
            <person name="Liang C."/>
            <person name="Lipzen A."/>
            <person name="Lutzoni F."/>
            <person name="Magnuson J."/>
            <person name="Mondo S."/>
            <person name="Nolan M."/>
            <person name="Ohm R."/>
            <person name="Pangilinan J."/>
            <person name="Park H.-J."/>
            <person name="Ramirez L."/>
            <person name="Alfaro M."/>
            <person name="Sun H."/>
            <person name="Tritt A."/>
            <person name="Yoshinaga Y."/>
            <person name="Zwiers L.-H."/>
            <person name="Turgeon B."/>
            <person name="Goodwin S."/>
            <person name="Spatafora J."/>
            <person name="Crous P."/>
            <person name="Grigoriev I."/>
        </authorList>
    </citation>
    <scope>NUCLEOTIDE SEQUENCE</scope>
    <source>
        <strain evidence="3">CBS 262.69</strain>
    </source>
</reference>
<dbReference type="Proteomes" id="UP000799640">
    <property type="component" value="Unassembled WGS sequence"/>
</dbReference>
<protein>
    <submittedName>
        <fullName evidence="3">Uncharacterized protein</fullName>
    </submittedName>
</protein>
<feature type="repeat" description="TPR" evidence="1">
    <location>
        <begin position="83"/>
        <end position="116"/>
    </location>
</feature>
<dbReference type="PROSITE" id="PS50005">
    <property type="entry name" value="TPR"/>
    <property type="match status" value="1"/>
</dbReference>
<keyword evidence="1" id="KW-0802">TPR repeat</keyword>
<dbReference type="InterPro" id="IPR019734">
    <property type="entry name" value="TPR_rpt"/>
</dbReference>
<feature type="region of interest" description="Disordered" evidence="2">
    <location>
        <begin position="1"/>
        <end position="44"/>
    </location>
</feature>
<evidence type="ECO:0000256" key="2">
    <source>
        <dbReference type="SAM" id="MobiDB-lite"/>
    </source>
</evidence>
<dbReference type="SUPFAM" id="SSF48452">
    <property type="entry name" value="TPR-like"/>
    <property type="match status" value="1"/>
</dbReference>
<dbReference type="EMBL" id="ML996689">
    <property type="protein sequence ID" value="KAF2403612.1"/>
    <property type="molecule type" value="Genomic_DNA"/>
</dbReference>
<organism evidence="3 4">
    <name type="scientific">Trichodelitschia bisporula</name>
    <dbReference type="NCBI Taxonomy" id="703511"/>
    <lineage>
        <taxon>Eukaryota</taxon>
        <taxon>Fungi</taxon>
        <taxon>Dikarya</taxon>
        <taxon>Ascomycota</taxon>
        <taxon>Pezizomycotina</taxon>
        <taxon>Dothideomycetes</taxon>
        <taxon>Dothideomycetes incertae sedis</taxon>
        <taxon>Phaeotrichales</taxon>
        <taxon>Phaeotrichaceae</taxon>
        <taxon>Trichodelitschia</taxon>
    </lineage>
</organism>
<accession>A0A6G1I5S4</accession>
<dbReference type="SMART" id="SM00028">
    <property type="entry name" value="TPR"/>
    <property type="match status" value="2"/>
</dbReference>
<evidence type="ECO:0000313" key="3">
    <source>
        <dbReference type="EMBL" id="KAF2403612.1"/>
    </source>
</evidence>
<dbReference type="InterPro" id="IPR011990">
    <property type="entry name" value="TPR-like_helical_dom_sf"/>
</dbReference>
<feature type="compositionally biased region" description="Basic residues" evidence="2">
    <location>
        <begin position="24"/>
        <end position="33"/>
    </location>
</feature>
<dbReference type="Gene3D" id="1.25.40.10">
    <property type="entry name" value="Tetratricopeptide repeat domain"/>
    <property type="match status" value="1"/>
</dbReference>
<name>A0A6G1I5S4_9PEZI</name>